<name>A0ABR6U5C2_9ACTN</name>
<feature type="transmembrane region" description="Helical" evidence="1">
    <location>
        <begin position="302"/>
        <end position="320"/>
    </location>
</feature>
<feature type="transmembrane region" description="Helical" evidence="1">
    <location>
        <begin position="399"/>
        <end position="420"/>
    </location>
</feature>
<accession>A0ABR6U5C2</accession>
<keyword evidence="1" id="KW-1133">Transmembrane helix</keyword>
<organism evidence="2 3">
    <name type="scientific">Nocardioides deserti</name>
    <dbReference type="NCBI Taxonomy" id="1588644"/>
    <lineage>
        <taxon>Bacteria</taxon>
        <taxon>Bacillati</taxon>
        <taxon>Actinomycetota</taxon>
        <taxon>Actinomycetes</taxon>
        <taxon>Propionibacteriales</taxon>
        <taxon>Nocardioidaceae</taxon>
        <taxon>Nocardioides</taxon>
    </lineage>
</organism>
<comment type="caution">
    <text evidence="2">The sequence shown here is derived from an EMBL/GenBank/DDBJ whole genome shotgun (WGS) entry which is preliminary data.</text>
</comment>
<dbReference type="EMBL" id="JACMYC010000002">
    <property type="protein sequence ID" value="MBC2959631.1"/>
    <property type="molecule type" value="Genomic_DNA"/>
</dbReference>
<keyword evidence="1" id="KW-0812">Transmembrane</keyword>
<feature type="transmembrane region" description="Helical" evidence="1">
    <location>
        <begin position="326"/>
        <end position="346"/>
    </location>
</feature>
<protein>
    <recommendedName>
        <fullName evidence="4">ABC-2 type transport system permease protein</fullName>
    </recommendedName>
</protein>
<feature type="transmembrane region" description="Helical" evidence="1">
    <location>
        <begin position="231"/>
        <end position="256"/>
    </location>
</feature>
<evidence type="ECO:0000313" key="2">
    <source>
        <dbReference type="EMBL" id="MBC2959631.1"/>
    </source>
</evidence>
<evidence type="ECO:0008006" key="4">
    <source>
        <dbReference type="Google" id="ProtNLM"/>
    </source>
</evidence>
<dbReference type="Proteomes" id="UP000604001">
    <property type="component" value="Unassembled WGS sequence"/>
</dbReference>
<evidence type="ECO:0000313" key="3">
    <source>
        <dbReference type="Proteomes" id="UP000604001"/>
    </source>
</evidence>
<feature type="transmembrane region" description="Helical" evidence="1">
    <location>
        <begin position="186"/>
        <end position="211"/>
    </location>
</feature>
<feature type="transmembrane region" description="Helical" evidence="1">
    <location>
        <begin position="71"/>
        <end position="96"/>
    </location>
</feature>
<evidence type="ECO:0000256" key="1">
    <source>
        <dbReference type="SAM" id="Phobius"/>
    </source>
</evidence>
<proteinExistence type="predicted"/>
<keyword evidence="3" id="KW-1185">Reference proteome</keyword>
<feature type="transmembrane region" description="Helical" evidence="1">
    <location>
        <begin position="367"/>
        <end position="393"/>
    </location>
</feature>
<feature type="transmembrane region" description="Helical" evidence="1">
    <location>
        <begin position="38"/>
        <end position="59"/>
    </location>
</feature>
<sequence>MPTAASWTSGWTEARRAVADVGHLVRFRTGTVRRRGSAAWFALGFVALTTAAAVVPAYTPGAGDDGRAFDLLLLLPTALAGFLGLAVVSAVASGGGRELLDRDPGAVLPVSPTTDHLGALLLAPLNIAWLLQAWTLLGTTAYALGPSGLAAAQVVVLLWLAVATALAQVVAWTFEGVRRGNHGIAGVRLVTLALLGLALGLQMADALVTVLDRLPTRRIVLGMLGGVSWTWGATVAALLVALVLAAALGAVPAHIAARRTPRDEARVESGRYAARRLPGSDLAALVRTDRGSVWRAVPMRRGIAVLAIGPGAVALLGDLPWSTMTILPGLVASGGALLFGVNAWCLDARGGLWRESLPVAPGTVFTARAWVLAEFLVAASAVTVLLAAVRAGVPSAAELTALVCTVVVVTVQVVGAGMRWSAQRPYAVDLRSARATPAPPLTMVGYSTRLAVSTTLTGLVFSGLARVPAWEVSVLVAVPFVCWSLARLVRARARWVDPVDRARVVMAVAG</sequence>
<keyword evidence="1" id="KW-0472">Membrane</keyword>
<feature type="transmembrane region" description="Helical" evidence="1">
    <location>
        <begin position="117"/>
        <end position="137"/>
    </location>
</feature>
<dbReference type="RefSeq" id="WP_186344880.1">
    <property type="nucleotide sequence ID" value="NZ_BMMR01000002.1"/>
</dbReference>
<feature type="transmembrane region" description="Helical" evidence="1">
    <location>
        <begin position="149"/>
        <end position="174"/>
    </location>
</feature>
<gene>
    <name evidence="2" type="ORF">H7344_04910</name>
</gene>
<reference evidence="2 3" key="1">
    <citation type="submission" date="2020-08" db="EMBL/GenBank/DDBJ databases">
        <title>novel species in genus Nocardioides.</title>
        <authorList>
            <person name="Zhang G."/>
        </authorList>
    </citation>
    <scope>NUCLEOTIDE SEQUENCE [LARGE SCALE GENOMIC DNA]</scope>
    <source>
        <strain evidence="2 3">SC8A-24</strain>
    </source>
</reference>